<comment type="caution">
    <text evidence="2">The sequence shown here is derived from an EMBL/GenBank/DDBJ whole genome shotgun (WGS) entry which is preliminary data.</text>
</comment>
<evidence type="ECO:0008006" key="4">
    <source>
        <dbReference type="Google" id="ProtNLM"/>
    </source>
</evidence>
<evidence type="ECO:0000313" key="3">
    <source>
        <dbReference type="Proteomes" id="UP000189021"/>
    </source>
</evidence>
<gene>
    <name evidence="2" type="ORF">BZG00_01145</name>
</gene>
<keyword evidence="1" id="KW-0175">Coiled coil</keyword>
<dbReference type="AlphaFoldDB" id="A0AB36K3H1"/>
<proteinExistence type="predicted"/>
<accession>A0AB36K3H1</accession>
<dbReference type="RefSeq" id="WP_077658662.1">
    <property type="nucleotide sequence ID" value="NZ_CP040021.1"/>
</dbReference>
<protein>
    <recommendedName>
        <fullName evidence="4">Viral A-type inclusion protein</fullName>
    </recommendedName>
</protein>
<evidence type="ECO:0000256" key="1">
    <source>
        <dbReference type="SAM" id="Coils"/>
    </source>
</evidence>
<sequence>MAISENDLLSALENETVKNKIIAIVESAKQINAKQLSERENTVRVEEYDLIKERNEELELALTEQKEKVEVLRKELSDLVKAYEDLAQKKKNTEEDINAFKEDNKKLIEALGDKKGELKSKQEQVSEVNAALDKYKHTFESDILLSQLYHELSEKTQGSLRGIFKDTSMQGLVACGIQEKNISNLWDYIKNEVVNGDNADIDRVIKMFDALFERFILAYPMFAFQEVTKGIEFDTQQHIKHNTSKNTSGPIQHVLLRGYVNTNTNKVIKPSVVFL</sequence>
<keyword evidence="3" id="KW-1185">Reference proteome</keyword>
<organism evidence="2 3">
    <name type="scientific">Salinivibrio kushneri</name>
    <dbReference type="NCBI Taxonomy" id="1908198"/>
    <lineage>
        <taxon>Bacteria</taxon>
        <taxon>Pseudomonadati</taxon>
        <taxon>Pseudomonadota</taxon>
        <taxon>Gammaproteobacteria</taxon>
        <taxon>Vibrionales</taxon>
        <taxon>Vibrionaceae</taxon>
        <taxon>Salinivibrio</taxon>
    </lineage>
</organism>
<reference evidence="2 3" key="1">
    <citation type="journal article" date="2017" name="Genome Announc.">
        <title>Draft Genome Sequences of Salinivibrio proteolyticus, Salinivibrio sharmensis, Salinivibrio siamensis, Salinivibrio costicola subsp. alcaliphilus, Salinivibrio costicola subsp. vallismortis, and 29 New Isolates Belonging to the Genus Salinivibrio.</title>
        <authorList>
            <person name="Lopez-Hermoso C."/>
            <person name="de la Haba R.R."/>
            <person name="Sanchez-Porro C."/>
            <person name="Bayliss S.C."/>
            <person name="Feil E.J."/>
            <person name="Ventosa A."/>
        </authorList>
    </citation>
    <scope>NUCLEOTIDE SEQUENCE [LARGE SCALE GENOMIC DNA]</scope>
    <source>
        <strain evidence="2 3">AL184</strain>
    </source>
</reference>
<dbReference type="Gene3D" id="1.20.1170.10">
    <property type="match status" value="1"/>
</dbReference>
<name>A0AB36K3H1_9GAMM</name>
<evidence type="ECO:0000313" key="2">
    <source>
        <dbReference type="EMBL" id="OOE41611.1"/>
    </source>
</evidence>
<feature type="coiled-coil region" evidence="1">
    <location>
        <begin position="48"/>
        <end position="138"/>
    </location>
</feature>
<dbReference type="Proteomes" id="UP000189021">
    <property type="component" value="Unassembled WGS sequence"/>
</dbReference>
<dbReference type="EMBL" id="MUEK01000001">
    <property type="protein sequence ID" value="OOE41611.1"/>
    <property type="molecule type" value="Genomic_DNA"/>
</dbReference>